<comment type="caution">
    <text evidence="1">The sequence shown here is derived from an EMBL/GenBank/DDBJ whole genome shotgun (WGS) entry which is preliminary data.</text>
</comment>
<proteinExistence type="predicted"/>
<dbReference type="InterPro" id="IPR025634">
    <property type="entry name" value="DUF4292"/>
</dbReference>
<protein>
    <submittedName>
        <fullName evidence="1">DUF4292 domain-containing protein</fullName>
    </submittedName>
</protein>
<dbReference type="PROSITE" id="PS51257">
    <property type="entry name" value="PROKAR_LIPOPROTEIN"/>
    <property type="match status" value="1"/>
</dbReference>
<dbReference type="Pfam" id="PF14125">
    <property type="entry name" value="DUF4292"/>
    <property type="match status" value="1"/>
</dbReference>
<dbReference type="Proteomes" id="UP001319104">
    <property type="component" value="Unassembled WGS sequence"/>
</dbReference>
<dbReference type="RefSeq" id="WP_213943836.1">
    <property type="nucleotide sequence ID" value="NZ_JAHCMY010000001.1"/>
</dbReference>
<evidence type="ECO:0000313" key="1">
    <source>
        <dbReference type="EMBL" id="MBS9522968.1"/>
    </source>
</evidence>
<accession>A0AAP2G405</accession>
<sequence>MNKLSGLVLIAGILLTFGCAKRPVLYSSDEIMEEFNPEYLEYEYLSARARIVLEEPNGKTTRGTMNLRAKKDSALWFSITPGLGIEAARGLITREEIRLKDRINGNSVDLSYEEFEEKYGIKLSLELFQNILFANIPHEFSYRDRLLRIGQNFELDQMRDYIQYHSKVDVSHGKVTSMETTSRSHPGKISAFYPEFKDLESQPFAHRVLLIMMLESPDGNGIQETTVNLEVNRVELLDEPLSFPYNY</sequence>
<gene>
    <name evidence="1" type="ORF">KI659_02960</name>
</gene>
<dbReference type="AlphaFoldDB" id="A0AAP2G405"/>
<dbReference type="EMBL" id="JAHCMY010000001">
    <property type="protein sequence ID" value="MBS9522968.1"/>
    <property type="molecule type" value="Genomic_DNA"/>
</dbReference>
<name>A0AAP2G405_9BACT</name>
<keyword evidence="2" id="KW-1185">Reference proteome</keyword>
<reference evidence="1 2" key="1">
    <citation type="submission" date="2021-05" db="EMBL/GenBank/DDBJ databases">
        <authorList>
            <person name="Zhang Z.D."/>
            <person name="Osman G."/>
        </authorList>
    </citation>
    <scope>NUCLEOTIDE SEQUENCE [LARGE SCALE GENOMIC DNA]</scope>
    <source>
        <strain evidence="1 2">KCTC 32217</strain>
    </source>
</reference>
<organism evidence="1 2">
    <name type="scientific">Litoribacter ruber</name>
    <dbReference type="NCBI Taxonomy" id="702568"/>
    <lineage>
        <taxon>Bacteria</taxon>
        <taxon>Pseudomonadati</taxon>
        <taxon>Bacteroidota</taxon>
        <taxon>Cytophagia</taxon>
        <taxon>Cytophagales</taxon>
        <taxon>Cyclobacteriaceae</taxon>
        <taxon>Litoribacter</taxon>
    </lineage>
</organism>
<evidence type="ECO:0000313" key="2">
    <source>
        <dbReference type="Proteomes" id="UP001319104"/>
    </source>
</evidence>